<dbReference type="SUPFAM" id="SSF53822">
    <property type="entry name" value="Periplasmic binding protein-like I"/>
    <property type="match status" value="1"/>
</dbReference>
<evidence type="ECO:0000256" key="14">
    <source>
        <dbReference type="RuleBase" id="RU003431"/>
    </source>
</evidence>
<evidence type="ECO:0000256" key="13">
    <source>
        <dbReference type="RuleBase" id="RU000405"/>
    </source>
</evidence>
<evidence type="ECO:0000313" key="19">
    <source>
        <dbReference type="EMBL" id="KAH7942793.1"/>
    </source>
</evidence>
<evidence type="ECO:0000256" key="1">
    <source>
        <dbReference type="ARBA" id="ARBA00001436"/>
    </source>
</evidence>
<keyword evidence="4" id="KW-0812">Transmembrane</keyword>
<evidence type="ECO:0000256" key="2">
    <source>
        <dbReference type="ARBA" id="ARBA00004479"/>
    </source>
</evidence>
<dbReference type="EMBL" id="JABSTV010001253">
    <property type="protein sequence ID" value="KAH7942793.1"/>
    <property type="molecule type" value="Genomic_DNA"/>
</dbReference>
<keyword evidence="20" id="KW-1185">Reference proteome</keyword>
<dbReference type="CDD" id="cd07302">
    <property type="entry name" value="CHD"/>
    <property type="match status" value="1"/>
</dbReference>
<accession>A0A9D4PHX0</accession>
<feature type="region of interest" description="Disordered" evidence="16">
    <location>
        <begin position="350"/>
        <end position="377"/>
    </location>
</feature>
<dbReference type="InterPro" id="IPR011009">
    <property type="entry name" value="Kinase-like_dom_sf"/>
</dbReference>
<dbReference type="GO" id="GO:0001653">
    <property type="term" value="F:peptide receptor activity"/>
    <property type="evidence" value="ECO:0007669"/>
    <property type="project" value="TreeGrafter"/>
</dbReference>
<dbReference type="GO" id="GO:0004016">
    <property type="term" value="F:adenylate cyclase activity"/>
    <property type="evidence" value="ECO:0007669"/>
    <property type="project" value="TreeGrafter"/>
</dbReference>
<evidence type="ECO:0000259" key="17">
    <source>
        <dbReference type="PROSITE" id="PS50011"/>
    </source>
</evidence>
<dbReference type="GO" id="GO:0004383">
    <property type="term" value="F:guanylate cyclase activity"/>
    <property type="evidence" value="ECO:0007669"/>
    <property type="project" value="UniProtKB-EC"/>
</dbReference>
<keyword evidence="5" id="KW-0732">Signal</keyword>
<dbReference type="GO" id="GO:0007168">
    <property type="term" value="P:receptor guanylyl cyclase signaling pathway"/>
    <property type="evidence" value="ECO:0007669"/>
    <property type="project" value="TreeGrafter"/>
</dbReference>
<evidence type="ECO:0000256" key="11">
    <source>
        <dbReference type="ARBA" id="ARBA00023239"/>
    </source>
</evidence>
<name>A0A9D4PHX0_RHISA</name>
<evidence type="ECO:0000256" key="6">
    <source>
        <dbReference type="ARBA" id="ARBA00022741"/>
    </source>
</evidence>
<dbReference type="InterPro" id="IPR001054">
    <property type="entry name" value="A/G_cyclase"/>
</dbReference>
<evidence type="ECO:0000256" key="4">
    <source>
        <dbReference type="ARBA" id="ARBA00022692"/>
    </source>
</evidence>
<sequence>MSTVVAVGKRRRRRDFKPKPPFFGPKSSGPSILPSFDTRANLPELFALLRMQQEADQDERPARPSSHCAGPSESEERQASSASEVVTGEDELILREKPELAESDVAVAREVRRVALEYLLYPSLQVLVILEGAPSRSGGHDFERRIKTCTPSFTTTPHDDERRRMRLLTFRLARNRRRVVSDLHPTATDAATRPGRQFRGMSTAVAVPERRRREFKEKLPFFVPNNGGPNGSPLSNTQANLPELFALLTTQQEANEDERRTTLRGKIDARPSLDSCAEPSKERDARTPEVVIEVVAECETPEPNALVEPDEVVDEGARSPAGIPAEYPSLFLEMLEGGLQTACLYGPPTGTPSAARGPVRLRPYYQHPDNDEDERELSTPVQDAATACSCPALSTDSGRPCAVACDGEPWLVPSRSSSDRHYEAVEDVYVFLGNYRDLQTLLIAMRMRGLTDKAEYLVIMIDHDIDSWEEFNHNFFGKVPEKDIRALSEACSQLLVILPRPPAGDSYSEFIEKVREYNQKPPFNFPPGPTIFKKHITQYASYLFDSVMLYADAVTSLIRKNHNISDGQAVIREIIGRKRYKSVTTAEMSITPKGDVEGNYTVLAFLPVSDEAAIKVRNKLVEARRASHSVIERLFQPAGGFKYVDDETAAFDPRVNDSLLWKTGQPPLAEPPCGYDGSGCNAPVDNRREILASVLGVLLILVSVFATIVYRNWKYEQEIAGLLWMIDKRELEPLTTLTGPKHGISKLSLISQMVSDSRMMNLSEDTYRYRGTMTYVKKLVYHRRSADIPRAVKKEMKLMRELHHENLNPFVGACVEPNCIYAVSELCVKGNLQDILENDVIKLDNMFIASFVFDIIKGLRYLHESDLRVHGNLRSTNVLVTNLWVLRLTNFGLLELRATNAAARANRDDKEDYQLYRSQLWRSPEVLRNPSHYPRGSQKDDMYAFAIILHEIIGRQGPWGSTRLEPKAIIDKVKAGGDPPFRPPVSDLQCQDYVLSVISDCWAEKPDARPELSQVQERLKKMRQGMKPNIMDNLMALMEKYANNLEELVTERTCLLEEEKKKTEALLHRMLPKTVALQLMRGQMVVPESFDAVTIYFSDIVGFTEMSATSTPLEVVNFLNELYTCFDSIIRHYDVYKVETIGDAYMVVSGLPERNGDAHAREVASMALEILDAVRHFTIRHRPGATLKLRIGIHSGPVVAGVVGLTMPRYCLFGDTVNTASRMESNGEALKIHISSQCRDLLVKIGGYDIADRGLVKMKGKGELRTYWLLGHKAGPQHRRAEDGNQFLPAPLFNVGDGGTGGGAMAAPHRSPKTEGLPRRGSLIPKLSDHDTDLLGTALMNGSVMGGIQALHRLKQDSPGILRPKPSRESSFTHKGPRRHEFLEAPSSRTNSVADLDGGLILPRRNESTLSPCAKDEFGCSNPDLAVLRARQWAADRGKNGLKSLDESARPLLRDASTNCNGNGGGHLLSLAEDAAKRWRSCDEIAALAPTRDKLKKVFTGLLRAGASRDKSRDWDSTAVDAGGGLPRLVCESAEDTTESIV</sequence>
<evidence type="ECO:0000256" key="3">
    <source>
        <dbReference type="ARBA" id="ARBA00012202"/>
    </source>
</evidence>
<dbReference type="InterPro" id="IPR050401">
    <property type="entry name" value="Cyclic_nucleotide_synthase"/>
</dbReference>
<feature type="region of interest" description="Disordered" evidence="16">
    <location>
        <begin position="51"/>
        <end position="89"/>
    </location>
</feature>
<feature type="region of interest" description="Disordered" evidence="16">
    <location>
        <begin position="1"/>
        <end position="36"/>
    </location>
</feature>
<dbReference type="FunFam" id="3.30.70.1230:FF:000019">
    <property type="entry name" value="Guanylate cyclase"/>
    <property type="match status" value="1"/>
</dbReference>
<evidence type="ECO:0000259" key="18">
    <source>
        <dbReference type="PROSITE" id="PS50125"/>
    </source>
</evidence>
<dbReference type="Pfam" id="PF00211">
    <property type="entry name" value="Guanylate_cyc"/>
    <property type="match status" value="1"/>
</dbReference>
<comment type="catalytic activity">
    <reaction evidence="1 14">
        <text>GTP = 3',5'-cyclic GMP + diphosphate</text>
        <dbReference type="Rhea" id="RHEA:13665"/>
        <dbReference type="ChEBI" id="CHEBI:33019"/>
        <dbReference type="ChEBI" id="CHEBI:37565"/>
        <dbReference type="ChEBI" id="CHEBI:57746"/>
        <dbReference type="EC" id="4.6.1.2"/>
    </reaction>
</comment>
<evidence type="ECO:0000256" key="16">
    <source>
        <dbReference type="SAM" id="MobiDB-lite"/>
    </source>
</evidence>
<reference evidence="19" key="2">
    <citation type="submission" date="2021-09" db="EMBL/GenBank/DDBJ databases">
        <authorList>
            <person name="Jia N."/>
            <person name="Wang J."/>
            <person name="Shi W."/>
            <person name="Du L."/>
            <person name="Sun Y."/>
            <person name="Zhan W."/>
            <person name="Jiang J."/>
            <person name="Wang Q."/>
            <person name="Zhang B."/>
            <person name="Ji P."/>
            <person name="Sakyi L.B."/>
            <person name="Cui X."/>
            <person name="Yuan T."/>
            <person name="Jiang B."/>
            <person name="Yang W."/>
            <person name="Lam T.T.-Y."/>
            <person name="Chang Q."/>
            <person name="Ding S."/>
            <person name="Wang X."/>
            <person name="Zhu J."/>
            <person name="Ruan X."/>
            <person name="Zhao L."/>
            <person name="Wei J."/>
            <person name="Que T."/>
            <person name="Du C."/>
            <person name="Cheng J."/>
            <person name="Dai P."/>
            <person name="Han X."/>
            <person name="Huang E."/>
            <person name="Gao Y."/>
            <person name="Liu J."/>
            <person name="Shao H."/>
            <person name="Ye R."/>
            <person name="Li L."/>
            <person name="Wei W."/>
            <person name="Wang X."/>
            <person name="Wang C."/>
            <person name="Huo Q."/>
            <person name="Li W."/>
            <person name="Guo W."/>
            <person name="Chen H."/>
            <person name="Chen S."/>
            <person name="Zhou L."/>
            <person name="Zhou L."/>
            <person name="Ni X."/>
            <person name="Tian J."/>
            <person name="Zhou Y."/>
            <person name="Sheng Y."/>
            <person name="Liu T."/>
            <person name="Pan Y."/>
            <person name="Xia L."/>
            <person name="Li J."/>
            <person name="Zhao F."/>
            <person name="Cao W."/>
        </authorList>
    </citation>
    <scope>NUCLEOTIDE SEQUENCE</scope>
    <source>
        <strain evidence="19">Rsan-2018</strain>
        <tissue evidence="19">Larvae</tissue>
    </source>
</reference>
<evidence type="ECO:0000256" key="5">
    <source>
        <dbReference type="ARBA" id="ARBA00022729"/>
    </source>
</evidence>
<dbReference type="InterPro" id="IPR018297">
    <property type="entry name" value="A/G_cyclase_CS"/>
</dbReference>
<gene>
    <name evidence="19" type="ORF">HPB52_001575</name>
</gene>
<dbReference type="GO" id="GO:0005886">
    <property type="term" value="C:plasma membrane"/>
    <property type="evidence" value="ECO:0007669"/>
    <property type="project" value="TreeGrafter"/>
</dbReference>
<evidence type="ECO:0000313" key="20">
    <source>
        <dbReference type="Proteomes" id="UP000821837"/>
    </source>
</evidence>
<dbReference type="SUPFAM" id="SSF56112">
    <property type="entry name" value="Protein kinase-like (PK-like)"/>
    <property type="match status" value="1"/>
</dbReference>
<dbReference type="GO" id="GO:0035556">
    <property type="term" value="P:intracellular signal transduction"/>
    <property type="evidence" value="ECO:0007669"/>
    <property type="project" value="InterPro"/>
</dbReference>
<keyword evidence="6" id="KW-0547">Nucleotide-binding</keyword>
<dbReference type="InterPro" id="IPR001245">
    <property type="entry name" value="Ser-Thr/Tyr_kinase_cat_dom"/>
</dbReference>
<organism evidence="19 20">
    <name type="scientific">Rhipicephalus sanguineus</name>
    <name type="common">Brown dog tick</name>
    <name type="synonym">Ixodes sanguineus</name>
    <dbReference type="NCBI Taxonomy" id="34632"/>
    <lineage>
        <taxon>Eukaryota</taxon>
        <taxon>Metazoa</taxon>
        <taxon>Ecdysozoa</taxon>
        <taxon>Arthropoda</taxon>
        <taxon>Chelicerata</taxon>
        <taxon>Arachnida</taxon>
        <taxon>Acari</taxon>
        <taxon>Parasitiformes</taxon>
        <taxon>Ixodida</taxon>
        <taxon>Ixodoidea</taxon>
        <taxon>Ixodidae</taxon>
        <taxon>Rhipicephalinae</taxon>
        <taxon>Rhipicephalus</taxon>
        <taxon>Rhipicephalus</taxon>
    </lineage>
</organism>
<reference evidence="19" key="1">
    <citation type="journal article" date="2020" name="Cell">
        <title>Large-Scale Comparative Analyses of Tick Genomes Elucidate Their Genetic Diversity and Vector Capacities.</title>
        <authorList>
            <consortium name="Tick Genome and Microbiome Consortium (TIGMIC)"/>
            <person name="Jia N."/>
            <person name="Wang J."/>
            <person name="Shi W."/>
            <person name="Du L."/>
            <person name="Sun Y."/>
            <person name="Zhan W."/>
            <person name="Jiang J.F."/>
            <person name="Wang Q."/>
            <person name="Zhang B."/>
            <person name="Ji P."/>
            <person name="Bell-Sakyi L."/>
            <person name="Cui X.M."/>
            <person name="Yuan T.T."/>
            <person name="Jiang B.G."/>
            <person name="Yang W.F."/>
            <person name="Lam T.T."/>
            <person name="Chang Q.C."/>
            <person name="Ding S.J."/>
            <person name="Wang X.J."/>
            <person name="Zhu J.G."/>
            <person name="Ruan X.D."/>
            <person name="Zhao L."/>
            <person name="Wei J.T."/>
            <person name="Ye R.Z."/>
            <person name="Que T.C."/>
            <person name="Du C.H."/>
            <person name="Zhou Y.H."/>
            <person name="Cheng J.X."/>
            <person name="Dai P.F."/>
            <person name="Guo W.B."/>
            <person name="Han X.H."/>
            <person name="Huang E.J."/>
            <person name="Li L.F."/>
            <person name="Wei W."/>
            <person name="Gao Y.C."/>
            <person name="Liu J.Z."/>
            <person name="Shao H.Z."/>
            <person name="Wang X."/>
            <person name="Wang C.C."/>
            <person name="Yang T.C."/>
            <person name="Huo Q.B."/>
            <person name="Li W."/>
            <person name="Chen H.Y."/>
            <person name="Chen S.E."/>
            <person name="Zhou L.G."/>
            <person name="Ni X.B."/>
            <person name="Tian J.H."/>
            <person name="Sheng Y."/>
            <person name="Liu T."/>
            <person name="Pan Y.S."/>
            <person name="Xia L.Y."/>
            <person name="Li J."/>
            <person name="Zhao F."/>
            <person name="Cao W.C."/>
        </authorList>
    </citation>
    <scope>NUCLEOTIDE SEQUENCE</scope>
    <source>
        <strain evidence="19">Rsan-2018</strain>
    </source>
</reference>
<comment type="caution">
    <text evidence="19">The sequence shown here is derived from an EMBL/GenBank/DDBJ whole genome shotgun (WGS) entry which is preliminary data.</text>
</comment>
<dbReference type="PROSITE" id="PS00452">
    <property type="entry name" value="GUANYLATE_CYCLASE_1"/>
    <property type="match status" value="1"/>
</dbReference>
<dbReference type="Gene3D" id="1.10.510.10">
    <property type="entry name" value="Transferase(Phosphotransferase) domain 1"/>
    <property type="match status" value="1"/>
</dbReference>
<evidence type="ECO:0000256" key="7">
    <source>
        <dbReference type="ARBA" id="ARBA00022989"/>
    </source>
</evidence>
<dbReference type="PANTHER" id="PTHR11920:SF501">
    <property type="entry name" value="GUANYLATE CYCLASE 32E"/>
    <property type="match status" value="1"/>
</dbReference>
<dbReference type="GO" id="GO:0005524">
    <property type="term" value="F:ATP binding"/>
    <property type="evidence" value="ECO:0007669"/>
    <property type="project" value="InterPro"/>
</dbReference>
<evidence type="ECO:0000256" key="12">
    <source>
        <dbReference type="ARBA" id="ARBA00023293"/>
    </source>
</evidence>
<dbReference type="PANTHER" id="PTHR11920">
    <property type="entry name" value="GUANYLYL CYCLASE"/>
    <property type="match status" value="1"/>
</dbReference>
<dbReference type="SUPFAM" id="SSF55073">
    <property type="entry name" value="Nucleotide cyclase"/>
    <property type="match status" value="1"/>
</dbReference>
<keyword evidence="9" id="KW-0675">Receptor</keyword>
<feature type="domain" description="Guanylate cyclase" evidence="18">
    <location>
        <begin position="1094"/>
        <end position="1224"/>
    </location>
</feature>
<protein>
    <recommendedName>
        <fullName evidence="3 14">Guanylate cyclase</fullName>
        <ecNumber evidence="3 14">4.6.1.2</ecNumber>
    </recommendedName>
</protein>
<dbReference type="Proteomes" id="UP000821837">
    <property type="component" value="Unassembled WGS sequence"/>
</dbReference>
<comment type="subcellular location">
    <subcellularLocation>
        <location evidence="2">Membrane</location>
        <topology evidence="2">Single-pass type I membrane protein</topology>
    </subcellularLocation>
</comment>
<feature type="region of interest" description="Disordered" evidence="16">
    <location>
        <begin position="1358"/>
        <end position="1386"/>
    </location>
</feature>
<keyword evidence="8" id="KW-0472">Membrane</keyword>
<feature type="coiled-coil region" evidence="15">
    <location>
        <begin position="1031"/>
        <end position="1058"/>
    </location>
</feature>
<dbReference type="Gene3D" id="3.40.50.2300">
    <property type="match status" value="1"/>
</dbReference>
<dbReference type="VEuPathDB" id="VectorBase:RSAN_043765"/>
<keyword evidence="10" id="KW-0325">Glycoprotein</keyword>
<evidence type="ECO:0000256" key="8">
    <source>
        <dbReference type="ARBA" id="ARBA00023136"/>
    </source>
</evidence>
<dbReference type="GO" id="GO:0004672">
    <property type="term" value="F:protein kinase activity"/>
    <property type="evidence" value="ECO:0007669"/>
    <property type="project" value="InterPro"/>
</dbReference>
<dbReference type="InterPro" id="IPR028082">
    <property type="entry name" value="Peripla_BP_I"/>
</dbReference>
<evidence type="ECO:0000256" key="10">
    <source>
        <dbReference type="ARBA" id="ARBA00023180"/>
    </source>
</evidence>
<evidence type="ECO:0000256" key="15">
    <source>
        <dbReference type="SAM" id="Coils"/>
    </source>
</evidence>
<dbReference type="PROSITE" id="PS50125">
    <property type="entry name" value="GUANYLATE_CYCLASE_2"/>
    <property type="match status" value="1"/>
</dbReference>
<dbReference type="InterPro" id="IPR000719">
    <property type="entry name" value="Prot_kinase_dom"/>
</dbReference>
<feature type="domain" description="Protein kinase" evidence="17">
    <location>
        <begin position="744"/>
        <end position="1019"/>
    </location>
</feature>
<dbReference type="PROSITE" id="PS50011">
    <property type="entry name" value="PROTEIN_KINASE_DOM"/>
    <property type="match status" value="1"/>
</dbReference>
<comment type="similarity">
    <text evidence="13">Belongs to the adenylyl cyclase class-4/guanylyl cyclase family.</text>
</comment>
<keyword evidence="11 13" id="KW-0456">Lyase</keyword>
<keyword evidence="15" id="KW-0175">Coiled coil</keyword>
<dbReference type="Gene3D" id="3.30.70.1230">
    <property type="entry name" value="Nucleotide cyclase"/>
    <property type="match status" value="1"/>
</dbReference>
<proteinExistence type="inferred from homology"/>
<dbReference type="InterPro" id="IPR029787">
    <property type="entry name" value="Nucleotide_cyclase"/>
</dbReference>
<dbReference type="SMART" id="SM00044">
    <property type="entry name" value="CYCc"/>
    <property type="match status" value="1"/>
</dbReference>
<keyword evidence="12 14" id="KW-0141">cGMP biosynthesis</keyword>
<dbReference type="Pfam" id="PF07714">
    <property type="entry name" value="PK_Tyr_Ser-Thr"/>
    <property type="match status" value="1"/>
</dbReference>
<dbReference type="EC" id="4.6.1.2" evidence="3 14"/>
<evidence type="ECO:0000256" key="9">
    <source>
        <dbReference type="ARBA" id="ARBA00023170"/>
    </source>
</evidence>
<keyword evidence="7" id="KW-1133">Transmembrane helix</keyword>